<dbReference type="Pfam" id="PF13439">
    <property type="entry name" value="Glyco_transf_4"/>
    <property type="match status" value="1"/>
</dbReference>
<proteinExistence type="predicted"/>
<dbReference type="Gene3D" id="3.40.50.2000">
    <property type="entry name" value="Glycogen Phosphorylase B"/>
    <property type="match status" value="2"/>
</dbReference>
<evidence type="ECO:0000313" key="5">
    <source>
        <dbReference type="EMBL" id="MDR6531883.1"/>
    </source>
</evidence>
<evidence type="ECO:0000256" key="1">
    <source>
        <dbReference type="ARBA" id="ARBA00022676"/>
    </source>
</evidence>
<dbReference type="Pfam" id="PF00534">
    <property type="entry name" value="Glycos_transf_1"/>
    <property type="match status" value="1"/>
</dbReference>
<feature type="domain" description="Glycosyl transferase family 1" evidence="3">
    <location>
        <begin position="173"/>
        <end position="329"/>
    </location>
</feature>
<dbReference type="SUPFAM" id="SSF53756">
    <property type="entry name" value="UDP-Glycosyltransferase/glycogen phosphorylase"/>
    <property type="match status" value="1"/>
</dbReference>
<organism evidence="5 6">
    <name type="scientific">Caulobacter rhizosphaerae</name>
    <dbReference type="NCBI Taxonomy" id="2010972"/>
    <lineage>
        <taxon>Bacteria</taxon>
        <taxon>Pseudomonadati</taxon>
        <taxon>Pseudomonadota</taxon>
        <taxon>Alphaproteobacteria</taxon>
        <taxon>Caulobacterales</taxon>
        <taxon>Caulobacteraceae</taxon>
        <taxon>Caulobacter</taxon>
    </lineage>
</organism>
<name>A0ABU1N0M3_9CAUL</name>
<dbReference type="InterPro" id="IPR028098">
    <property type="entry name" value="Glyco_trans_4-like_N"/>
</dbReference>
<dbReference type="EMBL" id="JAVDRL010000007">
    <property type="protein sequence ID" value="MDR6531883.1"/>
    <property type="molecule type" value="Genomic_DNA"/>
</dbReference>
<sequence length="355" mass="36971">MTAILHAMLGKGLGGLEQVFLDYQPILEAYAAADGGAATGVVRTGGKVAAQQAGRVPPLTTMPAYTDWDPLTLGAARRIVRTAAPDLILSHGQRPARLMARVAPPGAVLAVCVHKPAFDVETSSPHFARTHYVCVGRHLAELAVERGVPAERVHVVPNAVKPPAVRAAPFGQAGRPPRIVAAGRLHPKKGFDVLVAALALLRDQDQAFDCEIAGEGDERPKLEGLIAQHGLQDRVRLVGWRGDVPAFLATGDVFAFPSYQEGFPLVLLEAMAVGLPAVSSAIPGPVEIIQDGVNGALVAPGDPAAVARALASLAAAPEKAVALGAAARAKVLADYGPASLKRRLDTVLDRMLGRA</sequence>
<dbReference type="Proteomes" id="UP001262754">
    <property type="component" value="Unassembled WGS sequence"/>
</dbReference>
<evidence type="ECO:0000259" key="3">
    <source>
        <dbReference type="Pfam" id="PF00534"/>
    </source>
</evidence>
<dbReference type="PANTHER" id="PTHR12526">
    <property type="entry name" value="GLYCOSYLTRANSFERASE"/>
    <property type="match status" value="1"/>
</dbReference>
<protein>
    <submittedName>
        <fullName evidence="5">Glycosyltransferase involved in cell wall biosynthesis</fullName>
    </submittedName>
</protein>
<keyword evidence="1" id="KW-0328">Glycosyltransferase</keyword>
<keyword evidence="6" id="KW-1185">Reference proteome</keyword>
<accession>A0ABU1N0M3</accession>
<dbReference type="RefSeq" id="WP_310032124.1">
    <property type="nucleotide sequence ID" value="NZ_JAVDRL010000007.1"/>
</dbReference>
<reference evidence="5 6" key="1">
    <citation type="submission" date="2023-07" db="EMBL/GenBank/DDBJ databases">
        <title>Sorghum-associated microbial communities from plants grown in Nebraska, USA.</title>
        <authorList>
            <person name="Schachtman D."/>
        </authorList>
    </citation>
    <scope>NUCLEOTIDE SEQUENCE [LARGE SCALE GENOMIC DNA]</scope>
    <source>
        <strain evidence="5 6">DS2154</strain>
    </source>
</reference>
<keyword evidence="2" id="KW-0808">Transferase</keyword>
<evidence type="ECO:0000259" key="4">
    <source>
        <dbReference type="Pfam" id="PF13439"/>
    </source>
</evidence>
<dbReference type="CDD" id="cd03811">
    <property type="entry name" value="GT4_GT28_WabH-like"/>
    <property type="match status" value="1"/>
</dbReference>
<feature type="domain" description="Glycosyltransferase subfamily 4-like N-terminal" evidence="4">
    <location>
        <begin position="41"/>
        <end position="160"/>
    </location>
</feature>
<evidence type="ECO:0000256" key="2">
    <source>
        <dbReference type="ARBA" id="ARBA00022679"/>
    </source>
</evidence>
<comment type="caution">
    <text evidence="5">The sequence shown here is derived from an EMBL/GenBank/DDBJ whole genome shotgun (WGS) entry which is preliminary data.</text>
</comment>
<dbReference type="PANTHER" id="PTHR12526:SF510">
    <property type="entry name" value="D-INOSITOL 3-PHOSPHATE GLYCOSYLTRANSFERASE"/>
    <property type="match status" value="1"/>
</dbReference>
<dbReference type="InterPro" id="IPR001296">
    <property type="entry name" value="Glyco_trans_1"/>
</dbReference>
<evidence type="ECO:0000313" key="6">
    <source>
        <dbReference type="Proteomes" id="UP001262754"/>
    </source>
</evidence>
<gene>
    <name evidence="5" type="ORF">J2800_002636</name>
</gene>